<dbReference type="PROSITE" id="PS51171">
    <property type="entry name" value="PREPHENATE_DEHYDR_3"/>
    <property type="match status" value="1"/>
</dbReference>
<dbReference type="Pfam" id="PF00800">
    <property type="entry name" value="PDT"/>
    <property type="match status" value="1"/>
</dbReference>
<evidence type="ECO:0000313" key="9">
    <source>
        <dbReference type="EMBL" id="ABU81490.1"/>
    </source>
</evidence>
<dbReference type="InterPro" id="IPR001086">
    <property type="entry name" value="Preph_deHydtase"/>
</dbReference>
<dbReference type="Gene3D" id="3.30.70.260">
    <property type="match status" value="1"/>
</dbReference>
<dbReference type="UniPathway" id="UPA00121">
    <property type="reaction ID" value="UER00345"/>
</dbReference>
<dbReference type="NCBIfam" id="NF008865">
    <property type="entry name" value="PRK11898.1"/>
    <property type="match status" value="1"/>
</dbReference>
<dbReference type="InterPro" id="IPR002912">
    <property type="entry name" value="ACT_dom"/>
</dbReference>
<dbReference type="InterPro" id="IPR008242">
    <property type="entry name" value="Chor_mutase/pphenate_deHydtase"/>
</dbReference>
<dbReference type="Gene3D" id="3.40.190.10">
    <property type="entry name" value="Periplasmic binding protein-like II"/>
    <property type="match status" value="2"/>
</dbReference>
<dbReference type="eggNOG" id="arCOG00255">
    <property type="taxonomic scope" value="Archaea"/>
</dbReference>
<keyword evidence="3" id="KW-0028">Amino-acid biosynthesis</keyword>
<dbReference type="Proteomes" id="UP000000262">
    <property type="component" value="Chromosome"/>
</dbReference>
<dbReference type="STRING" id="453591.Igni_0307"/>
<dbReference type="EMBL" id="CP000816">
    <property type="protein sequence ID" value="ABU81490.1"/>
    <property type="molecule type" value="Genomic_DNA"/>
</dbReference>
<evidence type="ECO:0000256" key="6">
    <source>
        <dbReference type="ARBA" id="ARBA00023239"/>
    </source>
</evidence>
<dbReference type="PANTHER" id="PTHR21022:SF19">
    <property type="entry name" value="PREPHENATE DEHYDRATASE-RELATED"/>
    <property type="match status" value="1"/>
</dbReference>
<dbReference type="SUPFAM" id="SSF55021">
    <property type="entry name" value="ACT-like"/>
    <property type="match status" value="1"/>
</dbReference>
<reference evidence="9 10" key="1">
    <citation type="journal article" date="2008" name="Genome Biol.">
        <title>A genomic analysis of the archaeal system Ignicoccus hospitalis-Nanoarchaeum equitans.</title>
        <authorList>
            <person name="Podar M."/>
            <person name="Anderson I."/>
            <person name="Makarova K.S."/>
            <person name="Elkins J.G."/>
            <person name="Ivanova N."/>
            <person name="Wall M.A."/>
            <person name="Lykidis A."/>
            <person name="Mavromatis K."/>
            <person name="Sun H."/>
            <person name="Hudson M.E."/>
            <person name="Chen W."/>
            <person name="Deciu C."/>
            <person name="Hutchison D."/>
            <person name="Eads J.R."/>
            <person name="Anderson A."/>
            <person name="Fernandes F."/>
            <person name="Szeto E."/>
            <person name="Lapidus A."/>
            <person name="Kyrpides N.C."/>
            <person name="Saier M.H.Jr."/>
            <person name="Richardson P.M."/>
            <person name="Rachel R."/>
            <person name="Huber H."/>
            <person name="Eisen J.A."/>
            <person name="Koonin E.V."/>
            <person name="Keller M."/>
            <person name="Stetter K.O."/>
        </authorList>
    </citation>
    <scope>NUCLEOTIDE SEQUENCE [LARGE SCALE GENOMIC DNA]</scope>
    <source>
        <strain evidence="10">KIN4/I / DSM 18386 / JCM 14125</strain>
    </source>
</reference>
<dbReference type="SUPFAM" id="SSF53850">
    <property type="entry name" value="Periplasmic binding protein-like II"/>
    <property type="match status" value="1"/>
</dbReference>
<evidence type="ECO:0000256" key="1">
    <source>
        <dbReference type="ARBA" id="ARBA00004741"/>
    </source>
</evidence>
<dbReference type="PhylomeDB" id="A8A988"/>
<organism evidence="9 10">
    <name type="scientific">Ignicoccus hospitalis (strain KIN4/I / DSM 18386 / JCM 14125)</name>
    <dbReference type="NCBI Taxonomy" id="453591"/>
    <lineage>
        <taxon>Archaea</taxon>
        <taxon>Thermoproteota</taxon>
        <taxon>Thermoprotei</taxon>
        <taxon>Desulfurococcales</taxon>
        <taxon>Desulfurococcaceae</taxon>
        <taxon>Ignicoccus</taxon>
    </lineage>
</organism>
<evidence type="ECO:0000256" key="4">
    <source>
        <dbReference type="ARBA" id="ARBA00023141"/>
    </source>
</evidence>
<keyword evidence="10" id="KW-1185">Reference proteome</keyword>
<sequence>MDVVEELLKLAERAARERPTRLPSGTWPEELKPVIEWLRSLSPMKVKVAYLGPPGSYTHEAASLVFPKEELVSKGSIPEVFESVEKGEADFGVVPIANRLEGPVNETIDAFLQSHVKVYYDVEIPIRIMLASGTVKDVKEIKRVYGHPMIFKQATKLLKELGVEQVPTSSTSEAARIAAQEPGAAALCSPKAVEMYKLKVLRANVEDKPHNATRFFVIHKRDNPEGDKTALLASVPHRPGGLFEFLKPFAERGINLTMIYSRPLKDHPWRYVFYIETEGSREALKEVLEEASKISSFLKILGSYTKLDLTG</sequence>
<dbReference type="PIRSF" id="PIRSF001500">
    <property type="entry name" value="Chor_mut_pdt_Ppr"/>
    <property type="match status" value="1"/>
</dbReference>
<name>A8A988_IGNH4</name>
<dbReference type="EC" id="4.2.1.51" evidence="2"/>
<dbReference type="InterPro" id="IPR045865">
    <property type="entry name" value="ACT-like_dom_sf"/>
</dbReference>
<accession>A8A988</accession>
<evidence type="ECO:0000313" key="10">
    <source>
        <dbReference type="Proteomes" id="UP000000262"/>
    </source>
</evidence>
<dbReference type="KEGG" id="iho:Igni_0307"/>
<dbReference type="Pfam" id="PF01842">
    <property type="entry name" value="ACT"/>
    <property type="match status" value="1"/>
</dbReference>
<dbReference type="GO" id="GO:0004664">
    <property type="term" value="F:prephenate dehydratase activity"/>
    <property type="evidence" value="ECO:0007669"/>
    <property type="project" value="UniProtKB-EC"/>
</dbReference>
<dbReference type="AlphaFoldDB" id="A8A988"/>
<keyword evidence="5" id="KW-0584">Phenylalanine biosynthesis</keyword>
<evidence type="ECO:0000256" key="3">
    <source>
        <dbReference type="ARBA" id="ARBA00022605"/>
    </source>
</evidence>
<dbReference type="OrthoDB" id="8755at2157"/>
<keyword evidence="4" id="KW-0057">Aromatic amino acid biosynthesis</keyword>
<dbReference type="PANTHER" id="PTHR21022">
    <property type="entry name" value="PREPHENATE DEHYDRATASE P PROTEIN"/>
    <property type="match status" value="1"/>
</dbReference>
<keyword evidence="6 9" id="KW-0456">Lyase</keyword>
<dbReference type="GO" id="GO:0005737">
    <property type="term" value="C:cytoplasm"/>
    <property type="evidence" value="ECO:0007669"/>
    <property type="project" value="TreeGrafter"/>
</dbReference>
<evidence type="ECO:0000256" key="2">
    <source>
        <dbReference type="ARBA" id="ARBA00013147"/>
    </source>
</evidence>
<proteinExistence type="predicted"/>
<feature type="domain" description="Prephenate dehydratase" evidence="7">
    <location>
        <begin position="47"/>
        <end position="220"/>
    </location>
</feature>
<protein>
    <recommendedName>
        <fullName evidence="2">prephenate dehydratase</fullName>
        <ecNumber evidence="2">4.2.1.51</ecNumber>
    </recommendedName>
</protein>
<gene>
    <name evidence="9" type="ordered locus">Igni_0307</name>
</gene>
<evidence type="ECO:0000259" key="7">
    <source>
        <dbReference type="PROSITE" id="PS51171"/>
    </source>
</evidence>
<dbReference type="PROSITE" id="PS51671">
    <property type="entry name" value="ACT"/>
    <property type="match status" value="1"/>
</dbReference>
<feature type="domain" description="ACT" evidence="8">
    <location>
        <begin position="230"/>
        <end position="305"/>
    </location>
</feature>
<evidence type="ECO:0000259" key="8">
    <source>
        <dbReference type="PROSITE" id="PS51671"/>
    </source>
</evidence>
<dbReference type="HOGENOM" id="CLU_035008_0_2_2"/>
<evidence type="ECO:0000256" key="5">
    <source>
        <dbReference type="ARBA" id="ARBA00023222"/>
    </source>
</evidence>
<dbReference type="CDD" id="cd04905">
    <property type="entry name" value="ACT_CM-PDT"/>
    <property type="match status" value="1"/>
</dbReference>
<dbReference type="GO" id="GO:0009094">
    <property type="term" value="P:L-phenylalanine biosynthetic process"/>
    <property type="evidence" value="ECO:0007669"/>
    <property type="project" value="UniProtKB-UniPathway"/>
</dbReference>
<comment type="pathway">
    <text evidence="1">Amino-acid biosynthesis; L-phenylalanine biosynthesis; phenylpyruvate from prephenate: step 1/1.</text>
</comment>
<dbReference type="CDD" id="cd13630">
    <property type="entry name" value="PBP2_PDT_1"/>
    <property type="match status" value="1"/>
</dbReference>